<protein>
    <submittedName>
        <fullName evidence="5">MobA/MobL family protein</fullName>
    </submittedName>
</protein>
<accession>A0A923NRG8</accession>
<feature type="compositionally biased region" description="Basic and acidic residues" evidence="3">
    <location>
        <begin position="402"/>
        <end position="416"/>
    </location>
</feature>
<dbReference type="Pfam" id="PF03389">
    <property type="entry name" value="MobA_MobL"/>
    <property type="match status" value="1"/>
</dbReference>
<reference evidence="5" key="1">
    <citation type="submission" date="2020-08" db="EMBL/GenBank/DDBJ databases">
        <title>Genome public.</title>
        <authorList>
            <person name="Liu C."/>
            <person name="Sun Q."/>
        </authorList>
    </citation>
    <scope>NUCLEOTIDE SEQUENCE</scope>
    <source>
        <strain evidence="5">BX12</strain>
    </source>
</reference>
<dbReference type="EMBL" id="JACRYT010000035">
    <property type="protein sequence ID" value="MBC6681350.1"/>
    <property type="molecule type" value="Genomic_DNA"/>
</dbReference>
<feature type="region of interest" description="Disordered" evidence="3">
    <location>
        <begin position="388"/>
        <end position="426"/>
    </location>
</feature>
<organism evidence="5 6">
    <name type="scientific">Zhenpiania hominis</name>
    <dbReference type="NCBI Taxonomy" id="2763644"/>
    <lineage>
        <taxon>Bacteria</taxon>
        <taxon>Bacillati</taxon>
        <taxon>Bacillota</taxon>
        <taxon>Clostridia</taxon>
        <taxon>Peptostreptococcales</taxon>
        <taxon>Anaerovoracaceae</taxon>
        <taxon>Zhenpiania</taxon>
    </lineage>
</organism>
<keyword evidence="6" id="KW-1185">Reference proteome</keyword>
<dbReference type="AlphaFoldDB" id="A0A923NRG8"/>
<evidence type="ECO:0000256" key="2">
    <source>
        <dbReference type="ARBA" id="ARBA00022971"/>
    </source>
</evidence>
<keyword evidence="2" id="KW-0184">Conjugation</keyword>
<name>A0A923NRG8_9FIRM</name>
<comment type="similarity">
    <text evidence="1">Belongs to the MobA/MobL family.</text>
</comment>
<feature type="compositionally biased region" description="Basic residues" evidence="3">
    <location>
        <begin position="417"/>
        <end position="426"/>
    </location>
</feature>
<feature type="domain" description="MobA/MobL protein" evidence="4">
    <location>
        <begin position="17"/>
        <end position="253"/>
    </location>
</feature>
<comment type="caution">
    <text evidence="5">The sequence shown here is derived from an EMBL/GenBank/DDBJ whole genome shotgun (WGS) entry which is preliminary data.</text>
</comment>
<dbReference type="Gene3D" id="3.30.930.30">
    <property type="match status" value="1"/>
</dbReference>
<dbReference type="NCBIfam" id="NF041496">
    <property type="entry name" value="MobQ"/>
    <property type="match status" value="1"/>
</dbReference>
<dbReference type="Proteomes" id="UP000602647">
    <property type="component" value="Unassembled WGS sequence"/>
</dbReference>
<proteinExistence type="inferred from homology"/>
<evidence type="ECO:0000259" key="4">
    <source>
        <dbReference type="Pfam" id="PF03389"/>
    </source>
</evidence>
<sequence>MAIFHCSIKIIGRSKGQSSVASSSYRAGEKMLDQETGIVHDYTRKQGIVYSEVLLPSFAPKEYKNREILWNAVQKIETNRNAQLAREIEVALPRELSRMEQIEAVQSYVKGNFVSVGMCADWSLHDKGDGNPHAHIMLTTRPFKENGEWGAKEKKVYELDWNGERIPVLDPQTGEQKIGARGRKLWKRTIAERTGWSHPDMAEIWRKNWAKTCNRYLAGKVIPLSIDHRSYERQGKEQIPMIHEGAAARSMEQQGTPSERCEQNRKIRTMNQEIRTINQAIRTLFRSSQQAMEQIGTIPYDFGYGERQLLELDQKLTVCEQRILEKETEKEQVQKAHPDADDEAKETIPMLNLELEYLRKKRESLEQQYFFELDRNDEWKELEAKISAKKAPETGKYSPAFHDIRKEKERNPSERLHTKKDRGRSR</sequence>
<evidence type="ECO:0000256" key="1">
    <source>
        <dbReference type="ARBA" id="ARBA00010873"/>
    </source>
</evidence>
<evidence type="ECO:0000313" key="6">
    <source>
        <dbReference type="Proteomes" id="UP000602647"/>
    </source>
</evidence>
<evidence type="ECO:0000313" key="5">
    <source>
        <dbReference type="EMBL" id="MBC6681350.1"/>
    </source>
</evidence>
<gene>
    <name evidence="5" type="ORF">H9L42_16185</name>
</gene>
<dbReference type="RefSeq" id="WP_187304445.1">
    <property type="nucleotide sequence ID" value="NZ_JACRYT010000035.1"/>
</dbReference>
<dbReference type="InterPro" id="IPR005053">
    <property type="entry name" value="MobA_MobL"/>
</dbReference>
<evidence type="ECO:0000256" key="3">
    <source>
        <dbReference type="SAM" id="MobiDB-lite"/>
    </source>
</evidence>